<evidence type="ECO:0000313" key="3">
    <source>
        <dbReference type="Proteomes" id="UP000523863"/>
    </source>
</evidence>
<dbReference type="Pfam" id="PF10593">
    <property type="entry name" value="Z1"/>
    <property type="match status" value="1"/>
</dbReference>
<reference evidence="2 3" key="1">
    <citation type="submission" date="2020-08" db="EMBL/GenBank/DDBJ databases">
        <title>Sequencing the genomes of 1000 actinobacteria strains.</title>
        <authorList>
            <person name="Klenk H.-P."/>
        </authorList>
    </citation>
    <scope>NUCLEOTIDE SEQUENCE [LARGE SCALE GENOMIC DNA]</scope>
    <source>
        <strain evidence="2 3">DSM 23694</strain>
    </source>
</reference>
<gene>
    <name evidence="2" type="ORF">BKA12_002039</name>
</gene>
<feature type="domain" description="Putative endonuclease Z1" evidence="1">
    <location>
        <begin position="511"/>
        <end position="757"/>
    </location>
</feature>
<dbReference type="Proteomes" id="UP000523863">
    <property type="component" value="Unassembled WGS sequence"/>
</dbReference>
<evidence type="ECO:0000313" key="2">
    <source>
        <dbReference type="EMBL" id="MBB5598959.1"/>
    </source>
</evidence>
<dbReference type="RefSeq" id="WP_183643397.1">
    <property type="nucleotide sequence ID" value="NZ_JACHBL010000001.1"/>
</dbReference>
<evidence type="ECO:0000259" key="1">
    <source>
        <dbReference type="Pfam" id="PF10593"/>
    </source>
</evidence>
<protein>
    <recommendedName>
        <fullName evidence="1">Putative endonuclease Z1 domain-containing protein</fullName>
    </recommendedName>
</protein>
<organism evidence="2 3">
    <name type="scientific">Neomicrococcus lactis</name>
    <dbReference type="NCBI Taxonomy" id="732241"/>
    <lineage>
        <taxon>Bacteria</taxon>
        <taxon>Bacillati</taxon>
        <taxon>Actinomycetota</taxon>
        <taxon>Actinomycetes</taxon>
        <taxon>Micrococcales</taxon>
        <taxon>Micrococcaceae</taxon>
        <taxon>Neomicrococcus</taxon>
    </lineage>
</organism>
<keyword evidence="3" id="KW-1185">Reference proteome</keyword>
<dbReference type="EMBL" id="JACHBL010000001">
    <property type="protein sequence ID" value="MBB5598959.1"/>
    <property type="molecule type" value="Genomic_DNA"/>
</dbReference>
<dbReference type="InterPro" id="IPR018310">
    <property type="entry name" value="Put_endonuclease_Z1-dom"/>
</dbReference>
<comment type="caution">
    <text evidence="2">The sequence shown here is derived from an EMBL/GenBank/DDBJ whole genome shotgun (WGS) entry which is preliminary data.</text>
</comment>
<dbReference type="AlphaFoldDB" id="A0A7W8YCF3"/>
<accession>A0A7W8YCF3</accession>
<proteinExistence type="predicted"/>
<sequence>MSELRNLSEAVSAALGKGGQSRPKTLLSRVNLELEDIGEEEITISQLVDYLVSTEDPNDRGLVDFRLALANWDQTSDASWLRDIPEEALVPKGEKRRSFVLAKLGFTEDSFQSLNRAYPIMNAGVIVSNPNDDGRWPWYDEKRRERDQYWSVYKDVLKSRGFDAESIAVLDESTTEIVSRFADPTWEDMYQSKGLVVGHVQSGKTANFTGTVAKAIDAGYRLVIILTGTLELLRGQTQRRLDKELVGFENIVGGIDLTDEVLARENIDYIANHDADWLAGDKFVKFGYDPESVAGVPHIIRLTKSTDDYKALKAGLSALDYRTNLRSDQKIYHPDNLWDTPVRLVVVKKNAIVLKKLIKDLKQIRGNTQDYPALIIDDEADQAGINTKKPPVSLTREEQSEEQTRTRERTAINKLLSELLTILPRAQYVGYTATPIANVFVDPTDVDDIYPKDFIFSLEPPKTYMGGKSFHDSHRVMDPDEEKTASNSNEAAYVRDINSMPDQPEDRRHEMQKALDSFVLSGAIKLWRKGRGASGDFKHHTMLFHESVRQDEHAALAREVEVLWKRSDYSGFEGYDRLSLLWDSDYVETMIGLASRSDSEKPDPKTHLIPRSFDDVAVYLPEVVQLIEQGHSPVVVVNGDKDSEYTQEGADFQKGPVWKILIGGAKLSRGYTIEGLTVTWYSRRALASDTLMQMGRWFGYRPGYRDLVRLFIGRNVPISTNSAKTYDLFEAFESIVQDEERFREQLRQFAEVDEFGMPQVRPIEIPPLVFQSMPWLRPTARNRMYNAEIVQYAGGSRFKDFFFIPSRDPAVSKNKENLIAMTPILRRLTEEEQFHYKTERNNESSYMGMTGMVPAELLVSSLANFSWSEPDYFKADLEFVRSAIQKGDITHFKVVMHVPSKDRFLKEIDLPGLTGSEFPIVRRKRREERRDFSGSSRWTRQPLERQFTLKKASSDTSPRTIGAVILTLAADQWVGGISDSSPENLGPDPVNPEDIATLFSWALPHDAAPKGKAGFRVRVPEHPDAPTVEIR</sequence>
<name>A0A7W8YCF3_9MICC</name>